<dbReference type="EMBL" id="JAGTJQ010000008">
    <property type="protein sequence ID" value="KAH7026528.1"/>
    <property type="molecule type" value="Genomic_DNA"/>
</dbReference>
<accession>A0A9P8Y3K1</accession>
<evidence type="ECO:0008006" key="3">
    <source>
        <dbReference type="Google" id="ProtNLM"/>
    </source>
</evidence>
<protein>
    <recommendedName>
        <fullName evidence="3">F-box domain-containing protein</fullName>
    </recommendedName>
</protein>
<keyword evidence="2" id="KW-1185">Reference proteome</keyword>
<dbReference type="GeneID" id="70178188"/>
<dbReference type="Proteomes" id="UP000756346">
    <property type="component" value="Unassembled WGS sequence"/>
</dbReference>
<sequence length="302" mass="34202">MAAVSAEKVHLQATMPSSPPATRVLVEIPELLEQILYHLTVLSPADTLVSALRVCKTWSAVITSHRAIQEHLFFLPVRSPRPVTGIYNSAGAVEEPQWSRLHENQLLQSIFPVRVERHRIWPPTRASYQADLSSTSATRPAHYHGGPFRLRARSLREAGLQWYSRVVSGEKPVWLMEERFSRPEASWRRMLACQPDFSTPARRSRAVVADSGSVGQSRNDDARWMELSYTDFITHEPNLRMGYIYDKAKAMVNTQGPDHGSEEGPFGIRLEWGRGQGYSPRLKLCVDGRELATRESADLIRF</sequence>
<comment type="caution">
    <text evidence="1">The sequence shown here is derived from an EMBL/GenBank/DDBJ whole genome shotgun (WGS) entry which is preliminary data.</text>
</comment>
<name>A0A9P8Y3K1_9PEZI</name>
<dbReference type="RefSeq" id="XP_046009745.1">
    <property type="nucleotide sequence ID" value="XM_046148642.1"/>
</dbReference>
<dbReference type="SUPFAM" id="SSF81383">
    <property type="entry name" value="F-box domain"/>
    <property type="match status" value="1"/>
</dbReference>
<evidence type="ECO:0000313" key="1">
    <source>
        <dbReference type="EMBL" id="KAH7026528.1"/>
    </source>
</evidence>
<gene>
    <name evidence="1" type="ORF">B0I36DRAFT_159635</name>
</gene>
<evidence type="ECO:0000313" key="2">
    <source>
        <dbReference type="Proteomes" id="UP000756346"/>
    </source>
</evidence>
<proteinExistence type="predicted"/>
<dbReference type="OrthoDB" id="3800738at2759"/>
<organism evidence="1 2">
    <name type="scientific">Microdochium trichocladiopsis</name>
    <dbReference type="NCBI Taxonomy" id="1682393"/>
    <lineage>
        <taxon>Eukaryota</taxon>
        <taxon>Fungi</taxon>
        <taxon>Dikarya</taxon>
        <taxon>Ascomycota</taxon>
        <taxon>Pezizomycotina</taxon>
        <taxon>Sordariomycetes</taxon>
        <taxon>Xylariomycetidae</taxon>
        <taxon>Xylariales</taxon>
        <taxon>Microdochiaceae</taxon>
        <taxon>Microdochium</taxon>
    </lineage>
</organism>
<dbReference type="InterPro" id="IPR036047">
    <property type="entry name" value="F-box-like_dom_sf"/>
</dbReference>
<dbReference type="AlphaFoldDB" id="A0A9P8Y3K1"/>
<reference evidence="1" key="1">
    <citation type="journal article" date="2021" name="Nat. Commun.">
        <title>Genetic determinants of endophytism in the Arabidopsis root mycobiome.</title>
        <authorList>
            <person name="Mesny F."/>
            <person name="Miyauchi S."/>
            <person name="Thiergart T."/>
            <person name="Pickel B."/>
            <person name="Atanasova L."/>
            <person name="Karlsson M."/>
            <person name="Huettel B."/>
            <person name="Barry K.W."/>
            <person name="Haridas S."/>
            <person name="Chen C."/>
            <person name="Bauer D."/>
            <person name="Andreopoulos W."/>
            <person name="Pangilinan J."/>
            <person name="LaButti K."/>
            <person name="Riley R."/>
            <person name="Lipzen A."/>
            <person name="Clum A."/>
            <person name="Drula E."/>
            <person name="Henrissat B."/>
            <person name="Kohler A."/>
            <person name="Grigoriev I.V."/>
            <person name="Martin F.M."/>
            <person name="Hacquard S."/>
        </authorList>
    </citation>
    <scope>NUCLEOTIDE SEQUENCE</scope>
    <source>
        <strain evidence="1">MPI-CAGE-CH-0230</strain>
    </source>
</reference>